<dbReference type="InterPro" id="IPR011083">
    <property type="entry name" value="Phage_tail_collar_dom"/>
</dbReference>
<dbReference type="Gene3D" id="3.90.1340.10">
    <property type="entry name" value="Phage tail collar domain"/>
    <property type="match status" value="1"/>
</dbReference>
<dbReference type="Gene3D" id="2.60.40.3940">
    <property type="match status" value="1"/>
</dbReference>
<evidence type="ECO:0000259" key="1">
    <source>
        <dbReference type="Pfam" id="PF07484"/>
    </source>
</evidence>
<dbReference type="PANTHER" id="PTHR35191">
    <property type="entry name" value="PROPHAGE SIDE TAIL FIBER PROTEIN HOMOLOG STFQ-RELATED"/>
    <property type="match status" value="1"/>
</dbReference>
<reference evidence="4 5" key="1">
    <citation type="submission" date="2016-10" db="EMBL/GenBank/DDBJ databases">
        <authorList>
            <person name="Varghese N."/>
            <person name="Submissions S."/>
        </authorList>
    </citation>
    <scope>NUCLEOTIDE SEQUENCE [LARGE SCALE GENOMIC DNA]</scope>
    <source>
        <strain evidence="4 5">DSM 16733</strain>
    </source>
</reference>
<name>A0AAX2DIJ8_9PSED</name>
<dbReference type="InterPro" id="IPR022225">
    <property type="entry name" value="Phage_tail_fibre_N"/>
</dbReference>
<feature type="domain" description="Putative tail fiber protein gp53-like C-terminal" evidence="3">
    <location>
        <begin position="555"/>
        <end position="642"/>
    </location>
</feature>
<evidence type="ECO:0000313" key="4">
    <source>
        <dbReference type="EMBL" id="SDU74296.1"/>
    </source>
</evidence>
<evidence type="ECO:0000313" key="5">
    <source>
        <dbReference type="Proteomes" id="UP000183772"/>
    </source>
</evidence>
<proteinExistence type="predicted"/>
<feature type="domain" description="Phage tail collar" evidence="1">
    <location>
        <begin position="326"/>
        <end position="384"/>
    </location>
</feature>
<dbReference type="Pfam" id="PF12571">
    <property type="entry name" value="Phage_tail_fib"/>
    <property type="match status" value="1"/>
</dbReference>
<dbReference type="PANTHER" id="PTHR35191:SF1">
    <property type="entry name" value="PROPHAGE SIDE TAIL FIBER PROTEIN HOMOLOG STFQ-RELATED"/>
    <property type="match status" value="1"/>
</dbReference>
<dbReference type="Pfam" id="PF07484">
    <property type="entry name" value="Collar"/>
    <property type="match status" value="1"/>
</dbReference>
<protein>
    <submittedName>
        <fullName evidence="4">Phage-related tail fibre protein</fullName>
    </submittedName>
</protein>
<accession>A0AAX2DIJ8</accession>
<dbReference type="InterPro" id="IPR051934">
    <property type="entry name" value="Phage_Tail_Fiber_Structural"/>
</dbReference>
<evidence type="ECO:0000259" key="3">
    <source>
        <dbReference type="Pfam" id="PF21882"/>
    </source>
</evidence>
<organism evidence="4 5">
    <name type="scientific">Pseudomonas mediterranea</name>
    <dbReference type="NCBI Taxonomy" id="183795"/>
    <lineage>
        <taxon>Bacteria</taxon>
        <taxon>Pseudomonadati</taxon>
        <taxon>Pseudomonadota</taxon>
        <taxon>Gammaproteobacteria</taxon>
        <taxon>Pseudomonadales</taxon>
        <taxon>Pseudomonadaceae</taxon>
        <taxon>Pseudomonas</taxon>
    </lineage>
</organism>
<gene>
    <name evidence="4" type="ORF">SAMN05216476_5182</name>
</gene>
<dbReference type="InterPro" id="IPR054075">
    <property type="entry name" value="Gp53-like_C"/>
</dbReference>
<dbReference type="InterPro" id="IPR037053">
    <property type="entry name" value="Phage_tail_collar_dom_sf"/>
</dbReference>
<dbReference type="RefSeq" id="WP_047701979.1">
    <property type="nucleotide sequence ID" value="NZ_CAKKMJ010000012.1"/>
</dbReference>
<evidence type="ECO:0000259" key="2">
    <source>
        <dbReference type="Pfam" id="PF12571"/>
    </source>
</evidence>
<dbReference type="Pfam" id="PF21882">
    <property type="entry name" value="Gp53-like_C"/>
    <property type="match status" value="1"/>
</dbReference>
<keyword evidence="5" id="KW-1185">Reference proteome</keyword>
<dbReference type="GeneID" id="76215147"/>
<sequence>MADYYTLLTDAGIAYETACKAAGTPIKLSQLSVGDGGGSVYNPAATATALKREVWRGPLNALFQDEKNPSWLLAEVTIPPEVGGWYVREAGIWTDTGVLYAIVKYPESFKPVLATSGSGKEFYIRSIFETSNAALVTLLIDDTVVKATRAWVMSYLADELAKLDGKQSVRVATTGNIVLSGVQQIDGIAVVAGQRVLVTAQTTAKENGIYVVAGGAWTRSVDSNTSAKVTPGLMVMVEEGIANGDSLWHLVTNGPITLGTSALNFEMLAGRTGILAGTYKSLTVDKYGRATGGSNPETLAGFGIKDTYTKPEIESIISQASALPVGVVVAFPVDKVAPGFLELDGSVRSVAAYPDLASFLGTIFNKGDEGAGNFRLPESRGEFLRGWDHGRGVDVGRALGSFQKGSLVPFDPTSAASAVVGLHSTGSDATIRSDLGLDGLGNADYPGADVVYNAASALLPVSSGTGVTRPRNLSVIWCIKAWNAPINQGNIDIAALQMLAAQATETNRGTAKIATQALTNAGIDDSTIVTPKKLRWGVSFLVGQNGYLALPSWLGGLIIQWATTQITTNGTNGGIATVTLPMAFPNASFGVLAIRRNTVFLNGGETYQAVPSGLAQAVISIDSASGNEGSGTRDVFYFALGN</sequence>
<dbReference type="Proteomes" id="UP000183772">
    <property type="component" value="Chromosome I"/>
</dbReference>
<feature type="domain" description="Phage tail fibre protein N-terminal" evidence="2">
    <location>
        <begin position="1"/>
        <end position="149"/>
    </location>
</feature>
<dbReference type="AlphaFoldDB" id="A0AAX2DIJ8"/>
<dbReference type="SUPFAM" id="SSF88874">
    <property type="entry name" value="Receptor-binding domain of short tail fibre protein gp12"/>
    <property type="match status" value="1"/>
</dbReference>
<dbReference type="EMBL" id="LT629790">
    <property type="protein sequence ID" value="SDU74296.1"/>
    <property type="molecule type" value="Genomic_DNA"/>
</dbReference>